<protein>
    <submittedName>
        <fullName evidence="1">Uncharacterized protein</fullName>
    </submittedName>
</protein>
<evidence type="ECO:0000313" key="1">
    <source>
        <dbReference type="EMBL" id="GBO25122.1"/>
    </source>
</evidence>
<gene>
    <name evidence="1" type="ORF">AVEN_220541_1</name>
</gene>
<organism evidence="1 2">
    <name type="scientific">Araneus ventricosus</name>
    <name type="common">Orbweaver spider</name>
    <name type="synonym">Epeira ventricosa</name>
    <dbReference type="NCBI Taxonomy" id="182803"/>
    <lineage>
        <taxon>Eukaryota</taxon>
        <taxon>Metazoa</taxon>
        <taxon>Ecdysozoa</taxon>
        <taxon>Arthropoda</taxon>
        <taxon>Chelicerata</taxon>
        <taxon>Arachnida</taxon>
        <taxon>Araneae</taxon>
        <taxon>Araneomorphae</taxon>
        <taxon>Entelegynae</taxon>
        <taxon>Araneoidea</taxon>
        <taxon>Araneidae</taxon>
        <taxon>Araneus</taxon>
    </lineage>
</organism>
<accession>A0A4Y2VKM4</accession>
<keyword evidence="2" id="KW-1185">Reference proteome</keyword>
<comment type="caution">
    <text evidence="1">The sequence shown here is derived from an EMBL/GenBank/DDBJ whole genome shotgun (WGS) entry which is preliminary data.</text>
</comment>
<evidence type="ECO:0000313" key="2">
    <source>
        <dbReference type="Proteomes" id="UP000499080"/>
    </source>
</evidence>
<dbReference type="AlphaFoldDB" id="A0A4Y2VKM4"/>
<dbReference type="EMBL" id="BGPR01048109">
    <property type="protein sequence ID" value="GBO25122.1"/>
    <property type="molecule type" value="Genomic_DNA"/>
</dbReference>
<sequence>MPRGFVGWLQHSGETSVNDWKFKGSGQRHFLWAVVDWECNLESEFDHPLFGWSNYDDSKPSTTGVEGSNMSCFIYVL</sequence>
<dbReference type="Proteomes" id="UP000499080">
    <property type="component" value="Unassembled WGS sequence"/>
</dbReference>
<proteinExistence type="predicted"/>
<reference evidence="1 2" key="1">
    <citation type="journal article" date="2019" name="Sci. Rep.">
        <title>Orb-weaving spider Araneus ventricosus genome elucidates the spidroin gene catalogue.</title>
        <authorList>
            <person name="Kono N."/>
            <person name="Nakamura H."/>
            <person name="Ohtoshi R."/>
            <person name="Moran D.A.P."/>
            <person name="Shinohara A."/>
            <person name="Yoshida Y."/>
            <person name="Fujiwara M."/>
            <person name="Mori M."/>
            <person name="Tomita M."/>
            <person name="Arakawa K."/>
        </authorList>
    </citation>
    <scope>NUCLEOTIDE SEQUENCE [LARGE SCALE GENOMIC DNA]</scope>
</reference>
<name>A0A4Y2VKM4_ARAVE</name>